<evidence type="ECO:0000313" key="2">
    <source>
        <dbReference type="Proteomes" id="UP000033101"/>
    </source>
</evidence>
<keyword evidence="2" id="KW-1185">Reference proteome</keyword>
<dbReference type="KEGG" id="mhor:MSHOH_1617"/>
<evidence type="ECO:0000313" key="1">
    <source>
        <dbReference type="EMBL" id="AKB78100.1"/>
    </source>
</evidence>
<reference evidence="1 2" key="1">
    <citation type="submission" date="2014-07" db="EMBL/GenBank/DDBJ databases">
        <title>Methanogenic archaea and the global carbon cycle.</title>
        <authorList>
            <person name="Henriksen J.R."/>
            <person name="Luke J."/>
            <person name="Reinhart S."/>
            <person name="Benedict M.N."/>
            <person name="Youngblut N.D."/>
            <person name="Metcalf M.E."/>
            <person name="Whitaker R.J."/>
            <person name="Metcalf W.W."/>
        </authorList>
    </citation>
    <scope>NUCLEOTIDE SEQUENCE [LARGE SCALE GENOMIC DNA]</scope>
    <source>
        <strain evidence="1 2">HB-1</strain>
    </source>
</reference>
<dbReference type="Proteomes" id="UP000033101">
    <property type="component" value="Chromosome"/>
</dbReference>
<name>A0A0E3WVM0_9EURY</name>
<gene>
    <name evidence="1" type="ORF">MSHOH_1617</name>
</gene>
<organism evidence="1 2">
    <name type="scientific">Methanosarcina horonobensis HB-1 = JCM 15518</name>
    <dbReference type="NCBI Taxonomy" id="1434110"/>
    <lineage>
        <taxon>Archaea</taxon>
        <taxon>Methanobacteriati</taxon>
        <taxon>Methanobacteriota</taxon>
        <taxon>Stenosarchaea group</taxon>
        <taxon>Methanomicrobia</taxon>
        <taxon>Methanosarcinales</taxon>
        <taxon>Methanosarcinaceae</taxon>
        <taxon>Methanosarcina</taxon>
    </lineage>
</organism>
<accession>A0A0E3WVM0</accession>
<proteinExistence type="predicted"/>
<dbReference type="AlphaFoldDB" id="A0A0E3WVM0"/>
<sequence>MSPGRYPLIEKKGLIFFQINLLLIVLFASINPAMADEDPEETENPQNPVQFVGPISDYGLDMDGDGLYDYLVVKFNAQSNMPSTYFFTGDLRVDLGFHESKDSIAHEFRMLNFAKNSTYLNGKTSTVILNFEGGKIRENELNGPYEVKISLSNGSWGFGRGIEYTTGAYEYVKFEQPELLISGPVRSKARALELAEQNAAEAGINLGGLKDIDISSGRNGEIWIFHFEQNGTQECFAIEGNTVEDIRHWTLNETVSKRSPATPSLHMGCTVTLFAAACLFTRKSSAQITSQKASACQIKRPDEKND</sequence>
<dbReference type="EMBL" id="CP009516">
    <property type="protein sequence ID" value="AKB78100.1"/>
    <property type="molecule type" value="Genomic_DNA"/>
</dbReference>
<dbReference type="HOGENOM" id="CLU_914015_0_0_2"/>
<protein>
    <submittedName>
        <fullName evidence="1">Uncharacterized protein</fullName>
    </submittedName>
</protein>
<dbReference type="PATRIC" id="fig|1434110.4.peg.2043"/>